<feature type="compositionally biased region" description="Polar residues" evidence="1">
    <location>
        <begin position="1"/>
        <end position="11"/>
    </location>
</feature>
<dbReference type="AlphaFoldDB" id="A0AAV7QQV3"/>
<accession>A0AAV7QQV3</accession>
<organism evidence="2 3">
    <name type="scientific">Pleurodeles waltl</name>
    <name type="common">Iberian ribbed newt</name>
    <dbReference type="NCBI Taxonomy" id="8319"/>
    <lineage>
        <taxon>Eukaryota</taxon>
        <taxon>Metazoa</taxon>
        <taxon>Chordata</taxon>
        <taxon>Craniata</taxon>
        <taxon>Vertebrata</taxon>
        <taxon>Euteleostomi</taxon>
        <taxon>Amphibia</taxon>
        <taxon>Batrachia</taxon>
        <taxon>Caudata</taxon>
        <taxon>Salamandroidea</taxon>
        <taxon>Salamandridae</taxon>
        <taxon>Pleurodelinae</taxon>
        <taxon>Pleurodeles</taxon>
    </lineage>
</organism>
<protein>
    <submittedName>
        <fullName evidence="2">Uncharacterized protein</fullName>
    </submittedName>
</protein>
<feature type="region of interest" description="Disordered" evidence="1">
    <location>
        <begin position="1"/>
        <end position="26"/>
    </location>
</feature>
<dbReference type="EMBL" id="JANPWB010000010">
    <property type="protein sequence ID" value="KAJ1142887.1"/>
    <property type="molecule type" value="Genomic_DNA"/>
</dbReference>
<name>A0AAV7QQV3_PLEWA</name>
<gene>
    <name evidence="2" type="ORF">NDU88_009199</name>
</gene>
<reference evidence="2" key="1">
    <citation type="journal article" date="2022" name="bioRxiv">
        <title>Sequencing and chromosome-scale assembly of the giantPleurodeles waltlgenome.</title>
        <authorList>
            <person name="Brown T."/>
            <person name="Elewa A."/>
            <person name="Iarovenko S."/>
            <person name="Subramanian E."/>
            <person name="Araus A.J."/>
            <person name="Petzold A."/>
            <person name="Susuki M."/>
            <person name="Suzuki K.-i.T."/>
            <person name="Hayashi T."/>
            <person name="Toyoda A."/>
            <person name="Oliveira C."/>
            <person name="Osipova E."/>
            <person name="Leigh N.D."/>
            <person name="Simon A."/>
            <person name="Yun M.H."/>
        </authorList>
    </citation>
    <scope>NUCLEOTIDE SEQUENCE</scope>
    <source>
        <strain evidence="2">20211129_DDA</strain>
        <tissue evidence="2">Liver</tissue>
    </source>
</reference>
<keyword evidence="3" id="KW-1185">Reference proteome</keyword>
<evidence type="ECO:0000256" key="1">
    <source>
        <dbReference type="SAM" id="MobiDB-lite"/>
    </source>
</evidence>
<sequence length="129" mass="14637">MRTSSRPTHNASVGVGRSPGRAKEAHENVRLDCQVTFELANPASWDIVKREGRARPLTNYSWTGKLAPRTCHCWRSFHRWNLTMTGLGTTTPRIADVQEEEELVVCRRRMLVVIGQTGEQQRGSRRAAH</sequence>
<proteinExistence type="predicted"/>
<comment type="caution">
    <text evidence="2">The sequence shown here is derived from an EMBL/GenBank/DDBJ whole genome shotgun (WGS) entry which is preliminary data.</text>
</comment>
<evidence type="ECO:0000313" key="2">
    <source>
        <dbReference type="EMBL" id="KAJ1142887.1"/>
    </source>
</evidence>
<evidence type="ECO:0000313" key="3">
    <source>
        <dbReference type="Proteomes" id="UP001066276"/>
    </source>
</evidence>
<dbReference type="Proteomes" id="UP001066276">
    <property type="component" value="Chromosome 6"/>
</dbReference>